<evidence type="ECO:0000313" key="2">
    <source>
        <dbReference type="Proteomes" id="UP000233782"/>
    </source>
</evidence>
<evidence type="ECO:0000313" key="1">
    <source>
        <dbReference type="EMBL" id="PKV67419.1"/>
    </source>
</evidence>
<dbReference type="EMBL" id="PJMU01000002">
    <property type="protein sequence ID" value="PKV67419.1"/>
    <property type="molecule type" value="Genomic_DNA"/>
</dbReference>
<gene>
    <name evidence="1" type="ORF">BD749_2563</name>
</gene>
<name>A0A2N3UDF1_9BACT</name>
<comment type="caution">
    <text evidence="1">The sequence shown here is derived from an EMBL/GenBank/DDBJ whole genome shotgun (WGS) entry which is preliminary data.</text>
</comment>
<dbReference type="Proteomes" id="UP000233782">
    <property type="component" value="Unassembled WGS sequence"/>
</dbReference>
<organism evidence="1 2">
    <name type="scientific">Pontibacter ramchanderi</name>
    <dbReference type="NCBI Taxonomy" id="1179743"/>
    <lineage>
        <taxon>Bacteria</taxon>
        <taxon>Pseudomonadati</taxon>
        <taxon>Bacteroidota</taxon>
        <taxon>Cytophagia</taxon>
        <taxon>Cytophagales</taxon>
        <taxon>Hymenobacteraceae</taxon>
        <taxon>Pontibacter</taxon>
    </lineage>
</organism>
<dbReference type="PROSITE" id="PS51257">
    <property type="entry name" value="PROKAR_LIPOPROTEIN"/>
    <property type="match status" value="1"/>
</dbReference>
<protein>
    <submittedName>
        <fullName evidence="1">Uncharacterized protein</fullName>
    </submittedName>
</protein>
<proteinExistence type="predicted"/>
<reference evidence="1 2" key="1">
    <citation type="submission" date="2017-12" db="EMBL/GenBank/DDBJ databases">
        <title>Genomic Encyclopedia of Type Strains, Phase III (KMG-III): the genomes of soil and plant-associated and newly described type strains.</title>
        <authorList>
            <person name="Whitman W."/>
        </authorList>
    </citation>
    <scope>NUCLEOTIDE SEQUENCE [LARGE SCALE GENOMIC DNA]</scope>
    <source>
        <strain evidence="1 2">LP43</strain>
    </source>
</reference>
<accession>A0A2N3UDF1</accession>
<dbReference type="OrthoDB" id="691725at2"/>
<dbReference type="AlphaFoldDB" id="A0A2N3UDF1"/>
<keyword evidence="2" id="KW-1185">Reference proteome</keyword>
<sequence>MKRNLLPISLLFLFTSCEKEESLDYKEGLTKQEWAQVTGIVDNIYYGNIKQFYRIKFRADNTYEMILDYGGVSEFPDPVKLDTLSGRYAIDKDIIEFHGPVDTLYAGDERIETKVFINSWKITYLNANTLRTEPVAGYSAPEQPGLTIGVNSYLFKPHQP</sequence>